<organism evidence="1 2">
    <name type="scientific">Dendrobium chrysotoxum</name>
    <name type="common">Orchid</name>
    <dbReference type="NCBI Taxonomy" id="161865"/>
    <lineage>
        <taxon>Eukaryota</taxon>
        <taxon>Viridiplantae</taxon>
        <taxon>Streptophyta</taxon>
        <taxon>Embryophyta</taxon>
        <taxon>Tracheophyta</taxon>
        <taxon>Spermatophyta</taxon>
        <taxon>Magnoliopsida</taxon>
        <taxon>Liliopsida</taxon>
        <taxon>Asparagales</taxon>
        <taxon>Orchidaceae</taxon>
        <taxon>Epidendroideae</taxon>
        <taxon>Malaxideae</taxon>
        <taxon>Dendrobiinae</taxon>
        <taxon>Dendrobium</taxon>
    </lineage>
</organism>
<evidence type="ECO:0000313" key="2">
    <source>
        <dbReference type="Proteomes" id="UP000775213"/>
    </source>
</evidence>
<proteinExistence type="predicted"/>
<name>A0AAV7FYC3_DENCH</name>
<dbReference type="Proteomes" id="UP000775213">
    <property type="component" value="Unassembled WGS sequence"/>
</dbReference>
<keyword evidence="2" id="KW-1185">Reference proteome</keyword>
<sequence length="144" mass="15567">MEDFPPYCVHCKSLSHSKLDCYILHPCLVDVTKTTPDLPVNAINNVCSTNNADVGAQESVNNIVNIDAPPVLPVAFSILEINKIIKNATGAKNLIFSDTITSANQVANPLVNPVCIEVVTDLVECEGFKNVVAYNAYLIPELIV</sequence>
<accession>A0AAV7FYC3</accession>
<comment type="caution">
    <text evidence="1">The sequence shown here is derived from an EMBL/GenBank/DDBJ whole genome shotgun (WGS) entry which is preliminary data.</text>
</comment>
<dbReference type="AlphaFoldDB" id="A0AAV7FYC3"/>
<evidence type="ECO:0000313" key="1">
    <source>
        <dbReference type="EMBL" id="KAH0448991.1"/>
    </source>
</evidence>
<protein>
    <submittedName>
        <fullName evidence="1">Uncharacterized protein</fullName>
    </submittedName>
</protein>
<dbReference type="EMBL" id="JAGFBR010000019">
    <property type="protein sequence ID" value="KAH0448991.1"/>
    <property type="molecule type" value="Genomic_DNA"/>
</dbReference>
<reference evidence="1 2" key="1">
    <citation type="journal article" date="2021" name="Hortic Res">
        <title>Chromosome-scale assembly of the Dendrobium chrysotoxum genome enhances the understanding of orchid evolution.</title>
        <authorList>
            <person name="Zhang Y."/>
            <person name="Zhang G.Q."/>
            <person name="Zhang D."/>
            <person name="Liu X.D."/>
            <person name="Xu X.Y."/>
            <person name="Sun W.H."/>
            <person name="Yu X."/>
            <person name="Zhu X."/>
            <person name="Wang Z.W."/>
            <person name="Zhao X."/>
            <person name="Zhong W.Y."/>
            <person name="Chen H."/>
            <person name="Yin W.L."/>
            <person name="Huang T."/>
            <person name="Niu S.C."/>
            <person name="Liu Z.J."/>
        </authorList>
    </citation>
    <scope>NUCLEOTIDE SEQUENCE [LARGE SCALE GENOMIC DNA]</scope>
    <source>
        <strain evidence="1">Lindl</strain>
    </source>
</reference>
<gene>
    <name evidence="1" type="ORF">IEQ34_022791</name>
</gene>